<accession>A0A6J5M821</accession>
<feature type="domain" description="HTH cro/C1-type" evidence="1">
    <location>
        <begin position="7"/>
        <end position="52"/>
    </location>
</feature>
<name>A0A6J5M821_9CAUD</name>
<protein>
    <submittedName>
        <fullName evidence="2">HTH_XRE domain containing protein</fullName>
    </submittedName>
</protein>
<gene>
    <name evidence="2" type="ORF">UFOVP416_8</name>
</gene>
<dbReference type="InterPro" id="IPR001387">
    <property type="entry name" value="Cro/C1-type_HTH"/>
</dbReference>
<dbReference type="GO" id="GO:0003677">
    <property type="term" value="F:DNA binding"/>
    <property type="evidence" value="ECO:0007669"/>
    <property type="project" value="InterPro"/>
</dbReference>
<reference evidence="2" key="1">
    <citation type="submission" date="2020-04" db="EMBL/GenBank/DDBJ databases">
        <authorList>
            <person name="Chiriac C."/>
            <person name="Salcher M."/>
            <person name="Ghai R."/>
            <person name="Kavagutti S V."/>
        </authorList>
    </citation>
    <scope>NUCLEOTIDE SEQUENCE</scope>
</reference>
<dbReference type="EMBL" id="LR796392">
    <property type="protein sequence ID" value="CAB4141503.1"/>
    <property type="molecule type" value="Genomic_DNA"/>
</dbReference>
<dbReference type="Pfam" id="PF01381">
    <property type="entry name" value="HTH_3"/>
    <property type="match status" value="1"/>
</dbReference>
<dbReference type="InterPro" id="IPR010982">
    <property type="entry name" value="Lambda_DNA-bd_dom_sf"/>
</dbReference>
<sequence length="61" mass="6951">MMTVEQIKKRLEDANLKRVAENAGVHPATVYRFMQDESKPLYETVKALSDYLTRQEAAAHG</sequence>
<dbReference type="CDD" id="cd00093">
    <property type="entry name" value="HTH_XRE"/>
    <property type="match status" value="1"/>
</dbReference>
<dbReference type="Gene3D" id="1.10.260.40">
    <property type="entry name" value="lambda repressor-like DNA-binding domains"/>
    <property type="match status" value="1"/>
</dbReference>
<evidence type="ECO:0000313" key="2">
    <source>
        <dbReference type="EMBL" id="CAB4141503.1"/>
    </source>
</evidence>
<dbReference type="SUPFAM" id="SSF47413">
    <property type="entry name" value="lambda repressor-like DNA-binding domains"/>
    <property type="match status" value="1"/>
</dbReference>
<proteinExistence type="predicted"/>
<organism evidence="2">
    <name type="scientific">uncultured Caudovirales phage</name>
    <dbReference type="NCBI Taxonomy" id="2100421"/>
    <lineage>
        <taxon>Viruses</taxon>
        <taxon>Duplodnaviria</taxon>
        <taxon>Heunggongvirae</taxon>
        <taxon>Uroviricota</taxon>
        <taxon>Caudoviricetes</taxon>
        <taxon>Peduoviridae</taxon>
        <taxon>Maltschvirus</taxon>
        <taxon>Maltschvirus maltsch</taxon>
    </lineage>
</organism>
<evidence type="ECO:0000259" key="1">
    <source>
        <dbReference type="Pfam" id="PF01381"/>
    </source>
</evidence>